<sequence>MEGSKMAMILIAYVTVLAVFTNGATALREDQGAVAPSPMESAGAALGVPAAVAALASMAACLLLFQATGIVDGDRNFYSSFQVIIMLIKS</sequence>
<evidence type="ECO:0008006" key="5">
    <source>
        <dbReference type="Google" id="ProtNLM"/>
    </source>
</evidence>
<dbReference type="AlphaFoldDB" id="A0A0D2T255"/>
<evidence type="ECO:0000256" key="2">
    <source>
        <dbReference type="SAM" id="SignalP"/>
    </source>
</evidence>
<organism evidence="3 4">
    <name type="scientific">Gossypium raimondii</name>
    <name type="common">Peruvian cotton</name>
    <name type="synonym">Gossypium klotzschianum subsp. raimondii</name>
    <dbReference type="NCBI Taxonomy" id="29730"/>
    <lineage>
        <taxon>Eukaryota</taxon>
        <taxon>Viridiplantae</taxon>
        <taxon>Streptophyta</taxon>
        <taxon>Embryophyta</taxon>
        <taxon>Tracheophyta</taxon>
        <taxon>Spermatophyta</taxon>
        <taxon>Magnoliopsida</taxon>
        <taxon>eudicotyledons</taxon>
        <taxon>Gunneridae</taxon>
        <taxon>Pentapetalae</taxon>
        <taxon>rosids</taxon>
        <taxon>malvids</taxon>
        <taxon>Malvales</taxon>
        <taxon>Malvaceae</taxon>
        <taxon>Malvoideae</taxon>
        <taxon>Gossypium</taxon>
    </lineage>
</organism>
<feature type="chain" id="PRO_5002252226" description="CASP-like protein" evidence="2">
    <location>
        <begin position="27"/>
        <end position="90"/>
    </location>
</feature>
<dbReference type="EMBL" id="CM001750">
    <property type="protein sequence ID" value="KJB69788.1"/>
    <property type="molecule type" value="Genomic_DNA"/>
</dbReference>
<keyword evidence="1" id="KW-0812">Transmembrane</keyword>
<gene>
    <name evidence="3" type="ORF">B456_011G042500</name>
</gene>
<protein>
    <recommendedName>
        <fullName evidence="5">CASP-like protein</fullName>
    </recommendedName>
</protein>
<evidence type="ECO:0000313" key="3">
    <source>
        <dbReference type="EMBL" id="KJB69788.1"/>
    </source>
</evidence>
<dbReference type="Gramene" id="KJB69788">
    <property type="protein sequence ID" value="KJB69788"/>
    <property type="gene ID" value="B456_011G042500"/>
</dbReference>
<keyword evidence="4" id="KW-1185">Reference proteome</keyword>
<evidence type="ECO:0000313" key="4">
    <source>
        <dbReference type="Proteomes" id="UP000032304"/>
    </source>
</evidence>
<evidence type="ECO:0000256" key="1">
    <source>
        <dbReference type="SAM" id="Phobius"/>
    </source>
</evidence>
<name>A0A0D2T255_GOSRA</name>
<keyword evidence="2" id="KW-0732">Signal</keyword>
<accession>A0A0D2T255</accession>
<proteinExistence type="predicted"/>
<dbReference type="OMA" id="VLTIYIM"/>
<reference evidence="3 4" key="1">
    <citation type="journal article" date="2012" name="Nature">
        <title>Repeated polyploidization of Gossypium genomes and the evolution of spinnable cotton fibres.</title>
        <authorList>
            <person name="Paterson A.H."/>
            <person name="Wendel J.F."/>
            <person name="Gundlach H."/>
            <person name="Guo H."/>
            <person name="Jenkins J."/>
            <person name="Jin D."/>
            <person name="Llewellyn D."/>
            <person name="Showmaker K.C."/>
            <person name="Shu S."/>
            <person name="Udall J."/>
            <person name="Yoo M.J."/>
            <person name="Byers R."/>
            <person name="Chen W."/>
            <person name="Doron-Faigenboim A."/>
            <person name="Duke M.V."/>
            <person name="Gong L."/>
            <person name="Grimwood J."/>
            <person name="Grover C."/>
            <person name="Grupp K."/>
            <person name="Hu G."/>
            <person name="Lee T.H."/>
            <person name="Li J."/>
            <person name="Lin L."/>
            <person name="Liu T."/>
            <person name="Marler B.S."/>
            <person name="Page J.T."/>
            <person name="Roberts A.W."/>
            <person name="Romanel E."/>
            <person name="Sanders W.S."/>
            <person name="Szadkowski E."/>
            <person name="Tan X."/>
            <person name="Tang H."/>
            <person name="Xu C."/>
            <person name="Wang J."/>
            <person name="Wang Z."/>
            <person name="Zhang D."/>
            <person name="Zhang L."/>
            <person name="Ashrafi H."/>
            <person name="Bedon F."/>
            <person name="Bowers J.E."/>
            <person name="Brubaker C.L."/>
            <person name="Chee P.W."/>
            <person name="Das S."/>
            <person name="Gingle A.R."/>
            <person name="Haigler C.H."/>
            <person name="Harker D."/>
            <person name="Hoffmann L.V."/>
            <person name="Hovav R."/>
            <person name="Jones D.C."/>
            <person name="Lemke C."/>
            <person name="Mansoor S."/>
            <person name="ur Rahman M."/>
            <person name="Rainville L.N."/>
            <person name="Rambani A."/>
            <person name="Reddy U.K."/>
            <person name="Rong J.K."/>
            <person name="Saranga Y."/>
            <person name="Scheffler B.E."/>
            <person name="Scheffler J.A."/>
            <person name="Stelly D.M."/>
            <person name="Triplett B.A."/>
            <person name="Van Deynze A."/>
            <person name="Vaslin M.F."/>
            <person name="Waghmare V.N."/>
            <person name="Walford S.A."/>
            <person name="Wright R.J."/>
            <person name="Zaki E.A."/>
            <person name="Zhang T."/>
            <person name="Dennis E.S."/>
            <person name="Mayer K.F."/>
            <person name="Peterson D.G."/>
            <person name="Rokhsar D.S."/>
            <person name="Wang X."/>
            <person name="Schmutz J."/>
        </authorList>
    </citation>
    <scope>NUCLEOTIDE SEQUENCE [LARGE SCALE GENOMIC DNA]</scope>
</reference>
<dbReference type="Proteomes" id="UP000032304">
    <property type="component" value="Chromosome 11"/>
</dbReference>
<keyword evidence="1" id="KW-1133">Transmembrane helix</keyword>
<feature type="signal peptide" evidence="2">
    <location>
        <begin position="1"/>
        <end position="26"/>
    </location>
</feature>
<keyword evidence="1" id="KW-0472">Membrane</keyword>
<feature type="transmembrane region" description="Helical" evidence="1">
    <location>
        <begin position="44"/>
        <end position="65"/>
    </location>
</feature>